<feature type="compositionally biased region" description="Basic and acidic residues" evidence="1">
    <location>
        <begin position="447"/>
        <end position="466"/>
    </location>
</feature>
<reference evidence="2" key="1">
    <citation type="submission" date="2020-05" db="EMBL/GenBank/DDBJ databases">
        <title>Mycena genomes resolve the evolution of fungal bioluminescence.</title>
        <authorList>
            <person name="Tsai I.J."/>
        </authorList>
    </citation>
    <scope>NUCLEOTIDE SEQUENCE</scope>
    <source>
        <strain evidence="2">160909Yilan</strain>
    </source>
</reference>
<gene>
    <name evidence="2" type="ORF">MSAN_01856600</name>
</gene>
<sequence>MPPSKDLISVPEFSGDAAPFPLIRADTRIRRGIGRTFNEVAVWLGDLWESWANAGFKYIGGPDRCRSRIEQFFMDGTDRQTALDELHSALQYANRQLGKHKQLWGDCHALLTYASAKSTLQTQLVTFKILVTLITRYPGVRRALRDCESLKKASLSDPSFKNLWKPKYDFAASEDWIFHRNFVVFCLSDLHNDSQNDLSDLVEVERPSQLGRVKCEKGTLNKVLIETLLGVSRLGPDFDFPRICAIRYLAGILELPRFWGSTEPDCFSAIFSGLCRTILDLLNDTGRHVGQTSFTSSPSMAAAREAVDILLRATFKALLNIRNPLSYPDLLVEIIDMLLQENMSTCFPRAFNKAQLVSKLLRETAGVADEEPQRAPSPLAAALYTGEEPSQILEPDSISLPLPASRTPESPDNEDLSQASPSTEASDRIGRAPSPPMYASSNTETIRSPDAEREQRGRRSSSIEESERAISLLQYDGLSSGSDIPQEYRAEVDRVFLQYLTRICSNLDATDAKGNPIHQQLMPEEMQELDQSTDFRPFKFRIQAFTAAFLEEARGFLSYSNIELTDRQLAAEGYPEEKIPAKKVRLYLWDQPLILRFNEDGKKLKFKGNHIWSVEVKKLADGVWEFRPFHRKIAGSPPGVAYRGLLWKWQPRIWDPRASWQNTHVQYSSPSLPPWLQWKDDILSGTTPADAGGCEITTHAKFTLDGHEEMLTQTCFLNILPTVSDTTILTRSVPHSPALLVDGDDEARVKIVLESVAARLTQEMQSPPGELSRKQTHMAEMIVNACLYDLEAVPEDGIAPDRNHDLAIAGQNVVAQAAEYIVRKAAPARAAVVPPNTSAMQTVNTEELVNTTKEAIAEAVAVTTATQTSASGTSDVDELSILLIACRILDAALRPTANSTTTTAASATMG</sequence>
<dbReference type="EMBL" id="JACAZH010000019">
    <property type="protein sequence ID" value="KAF7346293.1"/>
    <property type="molecule type" value="Genomic_DNA"/>
</dbReference>
<feature type="region of interest" description="Disordered" evidence="1">
    <location>
        <begin position="393"/>
        <end position="466"/>
    </location>
</feature>
<dbReference type="Proteomes" id="UP000623467">
    <property type="component" value="Unassembled WGS sequence"/>
</dbReference>
<dbReference type="AlphaFoldDB" id="A0A8H6XQT2"/>
<evidence type="ECO:0000313" key="2">
    <source>
        <dbReference type="EMBL" id="KAF7346293.1"/>
    </source>
</evidence>
<proteinExistence type="predicted"/>
<protein>
    <submittedName>
        <fullName evidence="2">Uncharacterized protein</fullName>
    </submittedName>
</protein>
<evidence type="ECO:0000313" key="3">
    <source>
        <dbReference type="Proteomes" id="UP000623467"/>
    </source>
</evidence>
<evidence type="ECO:0000256" key="1">
    <source>
        <dbReference type="SAM" id="MobiDB-lite"/>
    </source>
</evidence>
<accession>A0A8H6XQT2</accession>
<keyword evidence="3" id="KW-1185">Reference proteome</keyword>
<dbReference type="OrthoDB" id="5593376at2759"/>
<comment type="caution">
    <text evidence="2">The sequence shown here is derived from an EMBL/GenBank/DDBJ whole genome shotgun (WGS) entry which is preliminary data.</text>
</comment>
<name>A0A8H6XQT2_9AGAR</name>
<organism evidence="2 3">
    <name type="scientific">Mycena sanguinolenta</name>
    <dbReference type="NCBI Taxonomy" id="230812"/>
    <lineage>
        <taxon>Eukaryota</taxon>
        <taxon>Fungi</taxon>
        <taxon>Dikarya</taxon>
        <taxon>Basidiomycota</taxon>
        <taxon>Agaricomycotina</taxon>
        <taxon>Agaricomycetes</taxon>
        <taxon>Agaricomycetidae</taxon>
        <taxon>Agaricales</taxon>
        <taxon>Marasmiineae</taxon>
        <taxon>Mycenaceae</taxon>
        <taxon>Mycena</taxon>
    </lineage>
</organism>